<evidence type="ECO:0000313" key="2">
    <source>
        <dbReference type="Proteomes" id="UP000053660"/>
    </source>
</evidence>
<keyword evidence="2" id="KW-1185">Reference proteome</keyword>
<organism evidence="1 2">
    <name type="scientific">Oesophagostomum dentatum</name>
    <name type="common">Nodular worm</name>
    <dbReference type="NCBI Taxonomy" id="61180"/>
    <lineage>
        <taxon>Eukaryota</taxon>
        <taxon>Metazoa</taxon>
        <taxon>Ecdysozoa</taxon>
        <taxon>Nematoda</taxon>
        <taxon>Chromadorea</taxon>
        <taxon>Rhabditida</taxon>
        <taxon>Rhabditina</taxon>
        <taxon>Rhabditomorpha</taxon>
        <taxon>Strongyloidea</taxon>
        <taxon>Strongylidae</taxon>
        <taxon>Oesophagostomum</taxon>
    </lineage>
</organism>
<dbReference type="OrthoDB" id="5870580at2759"/>
<gene>
    <name evidence="1" type="ORF">OESDEN_21724</name>
</gene>
<dbReference type="AlphaFoldDB" id="A0A0B1S020"/>
<name>A0A0B1S020_OESDE</name>
<protein>
    <recommendedName>
        <fullName evidence="3">DNA2/NAM7 helicase helicase domain-containing protein</fullName>
    </recommendedName>
</protein>
<sequence length="182" mass="20339">MGVVPVIVTTSAKAAIAQFTETTLAFQGSDGFQEQLTQEEWEMCIKFKEGRELLEEYLFHSERALEMSEEEKDEHSIAEEYVPGHLQGMVDLMFDKLKPSVMYATSASLLNVTDSGGLLAEHIDPFRVLIGDEASQIPEPVFVAMAARLRILRHVYAMCASWNRMLSAIAALTRPSLERTAL</sequence>
<dbReference type="Proteomes" id="UP000053660">
    <property type="component" value="Unassembled WGS sequence"/>
</dbReference>
<reference evidence="1 2" key="1">
    <citation type="submission" date="2014-03" db="EMBL/GenBank/DDBJ databases">
        <title>Draft genome of the hookworm Oesophagostomum dentatum.</title>
        <authorList>
            <person name="Mitreva M."/>
        </authorList>
    </citation>
    <scope>NUCLEOTIDE SEQUENCE [LARGE SCALE GENOMIC DNA]</scope>
    <source>
        <strain evidence="1 2">OD-Hann</strain>
    </source>
</reference>
<dbReference type="EMBL" id="KN609561">
    <property type="protein sequence ID" value="KHJ78653.1"/>
    <property type="molecule type" value="Genomic_DNA"/>
</dbReference>
<evidence type="ECO:0000313" key="1">
    <source>
        <dbReference type="EMBL" id="KHJ78653.1"/>
    </source>
</evidence>
<proteinExistence type="predicted"/>
<accession>A0A0B1S020</accession>
<evidence type="ECO:0008006" key="3">
    <source>
        <dbReference type="Google" id="ProtNLM"/>
    </source>
</evidence>